<dbReference type="GO" id="GO:0005737">
    <property type="term" value="C:cytoplasm"/>
    <property type="evidence" value="ECO:0007669"/>
    <property type="project" value="TreeGrafter"/>
</dbReference>
<dbReference type="Pfam" id="PF03959">
    <property type="entry name" value="FSH1"/>
    <property type="match status" value="1"/>
</dbReference>
<dbReference type="GO" id="GO:0019748">
    <property type="term" value="P:secondary metabolic process"/>
    <property type="evidence" value="ECO:0007669"/>
    <property type="project" value="TreeGrafter"/>
</dbReference>
<dbReference type="GO" id="GO:0016787">
    <property type="term" value="F:hydrolase activity"/>
    <property type="evidence" value="ECO:0007669"/>
    <property type="project" value="UniProtKB-KW"/>
</dbReference>
<evidence type="ECO:0000256" key="1">
    <source>
        <dbReference type="ARBA" id="ARBA00022801"/>
    </source>
</evidence>
<organism evidence="3 4">
    <name type="scientific">Sclerotinia borealis (strain F-4128)</name>
    <dbReference type="NCBI Taxonomy" id="1432307"/>
    <lineage>
        <taxon>Eukaryota</taxon>
        <taxon>Fungi</taxon>
        <taxon>Dikarya</taxon>
        <taxon>Ascomycota</taxon>
        <taxon>Pezizomycotina</taxon>
        <taxon>Leotiomycetes</taxon>
        <taxon>Helotiales</taxon>
        <taxon>Sclerotiniaceae</taxon>
        <taxon>Sclerotinia</taxon>
    </lineage>
</organism>
<accession>W9CEI9</accession>
<feature type="domain" description="Serine hydrolase" evidence="2">
    <location>
        <begin position="2"/>
        <end position="233"/>
    </location>
</feature>
<sequence>MKFLCLPGAYGSAKNFEAQLGPICQELTSTSPSTFHFTQGTVKCIPPPGFETYFGPGPHYRFVEYDGISQNDVLERVRDFPEGENAEDVLRELMPEGSGDVRRSMKEALQAVYQTMETDGPFDGIFAYSEGAVVASTLILDEARRYEAEGREPQIKAAVFFSGWPPVLPDSNQMVLVDECEALIDIPTCHVVGAGDPYLPGSMALFNVCNEDSARLFDHGKGHTLPRGARTIEELGGVIRDMTEECG</sequence>
<dbReference type="OrthoDB" id="414698at2759"/>
<gene>
    <name evidence="3" type="ORF">SBOR_5341</name>
</gene>
<evidence type="ECO:0000259" key="2">
    <source>
        <dbReference type="Pfam" id="PF03959"/>
    </source>
</evidence>
<name>W9CEI9_SCLBF</name>
<dbReference type="PANTHER" id="PTHR48070:SF4">
    <property type="entry name" value="ESTERASE ALNB"/>
    <property type="match status" value="1"/>
</dbReference>
<dbReference type="Gene3D" id="3.40.50.1820">
    <property type="entry name" value="alpha/beta hydrolase"/>
    <property type="match status" value="1"/>
</dbReference>
<dbReference type="GO" id="GO:0005634">
    <property type="term" value="C:nucleus"/>
    <property type="evidence" value="ECO:0007669"/>
    <property type="project" value="TreeGrafter"/>
</dbReference>
<dbReference type="AlphaFoldDB" id="W9CEI9"/>
<dbReference type="HOGENOM" id="CLU_051938_4_2_1"/>
<keyword evidence="1" id="KW-0378">Hydrolase</keyword>
<comment type="caution">
    <text evidence="3">The sequence shown here is derived from an EMBL/GenBank/DDBJ whole genome shotgun (WGS) entry which is preliminary data.</text>
</comment>
<evidence type="ECO:0000313" key="4">
    <source>
        <dbReference type="Proteomes" id="UP000019487"/>
    </source>
</evidence>
<proteinExistence type="predicted"/>
<reference evidence="3 4" key="1">
    <citation type="journal article" date="2014" name="Genome Announc.">
        <title>Draft genome sequence of Sclerotinia borealis, a psychrophilic plant pathogenic fungus.</title>
        <authorList>
            <person name="Mardanov A.V."/>
            <person name="Beletsky A.V."/>
            <person name="Kadnikov V.V."/>
            <person name="Ignatov A.N."/>
            <person name="Ravin N.V."/>
        </authorList>
    </citation>
    <scope>NUCLEOTIDE SEQUENCE [LARGE SCALE GENOMIC DNA]</scope>
    <source>
        <strain evidence="4">F-4157</strain>
    </source>
</reference>
<evidence type="ECO:0000313" key="3">
    <source>
        <dbReference type="EMBL" id="ESZ94273.1"/>
    </source>
</evidence>
<dbReference type="InterPro" id="IPR050593">
    <property type="entry name" value="LovG"/>
</dbReference>
<dbReference type="SUPFAM" id="SSF53474">
    <property type="entry name" value="alpha/beta-Hydrolases"/>
    <property type="match status" value="1"/>
</dbReference>
<dbReference type="InterPro" id="IPR029058">
    <property type="entry name" value="AB_hydrolase_fold"/>
</dbReference>
<dbReference type="InterPro" id="IPR005645">
    <property type="entry name" value="FSH-like_dom"/>
</dbReference>
<dbReference type="PANTHER" id="PTHR48070">
    <property type="entry name" value="ESTERASE OVCA2"/>
    <property type="match status" value="1"/>
</dbReference>
<protein>
    <recommendedName>
        <fullName evidence="2">Serine hydrolase domain-containing protein</fullName>
    </recommendedName>
</protein>
<keyword evidence="4" id="KW-1185">Reference proteome</keyword>
<dbReference type="EMBL" id="AYSA01000258">
    <property type="protein sequence ID" value="ESZ94273.1"/>
    <property type="molecule type" value="Genomic_DNA"/>
</dbReference>
<dbReference type="Proteomes" id="UP000019487">
    <property type="component" value="Unassembled WGS sequence"/>
</dbReference>